<proteinExistence type="predicted"/>
<evidence type="ECO:0000313" key="3">
    <source>
        <dbReference type="Proteomes" id="UP000054559"/>
    </source>
</evidence>
<dbReference type="EMBL" id="DS268125">
    <property type="protein sequence ID" value="KMU81266.1"/>
    <property type="molecule type" value="Genomic_DNA"/>
</dbReference>
<evidence type="ECO:0000313" key="2">
    <source>
        <dbReference type="EMBL" id="KMU81266.1"/>
    </source>
</evidence>
<name>A0A0J8R8P3_COCIT</name>
<dbReference type="Proteomes" id="UP000054559">
    <property type="component" value="Unassembled WGS sequence"/>
</dbReference>
<organism evidence="2 3">
    <name type="scientific">Coccidioides immitis RMSCC 3703</name>
    <dbReference type="NCBI Taxonomy" id="454286"/>
    <lineage>
        <taxon>Eukaryota</taxon>
        <taxon>Fungi</taxon>
        <taxon>Dikarya</taxon>
        <taxon>Ascomycota</taxon>
        <taxon>Pezizomycotina</taxon>
        <taxon>Eurotiomycetes</taxon>
        <taxon>Eurotiomycetidae</taxon>
        <taxon>Onygenales</taxon>
        <taxon>Onygenaceae</taxon>
        <taxon>Coccidioides</taxon>
    </lineage>
</organism>
<sequence>MADLFDLYWSYEPDSNFLNGCKIQSTSKVVAGMPQEKRAIHNCQKISSPGTNWRLPSDYGFTGFMETAVDEIQEDVQITKPEKLEGVRLESATSTDHLARQSEAAIANSPRS</sequence>
<reference evidence="3" key="1">
    <citation type="journal article" date="2010" name="Genome Res.">
        <title>Population genomic sequencing of Coccidioides fungi reveals recent hybridization and transposon control.</title>
        <authorList>
            <person name="Neafsey D.E."/>
            <person name="Barker B.M."/>
            <person name="Sharpton T.J."/>
            <person name="Stajich J.E."/>
            <person name="Park D.J."/>
            <person name="Whiston E."/>
            <person name="Hung C.-Y."/>
            <person name="McMahan C."/>
            <person name="White J."/>
            <person name="Sykes S."/>
            <person name="Heiman D."/>
            <person name="Young S."/>
            <person name="Zeng Q."/>
            <person name="Abouelleil A."/>
            <person name="Aftuck L."/>
            <person name="Bessette D."/>
            <person name="Brown A."/>
            <person name="FitzGerald M."/>
            <person name="Lui A."/>
            <person name="Macdonald J.P."/>
            <person name="Priest M."/>
            <person name="Orbach M.J."/>
            <person name="Galgiani J.N."/>
            <person name="Kirkland T.N."/>
            <person name="Cole G.T."/>
            <person name="Birren B.W."/>
            <person name="Henn M.R."/>
            <person name="Taylor J.W."/>
            <person name="Rounsley S.D."/>
        </authorList>
    </citation>
    <scope>NUCLEOTIDE SEQUENCE [LARGE SCALE GENOMIC DNA]</scope>
    <source>
        <strain evidence="3">RMSCC 3703</strain>
    </source>
</reference>
<gene>
    <name evidence="2" type="ORF">CISG_02643</name>
</gene>
<protein>
    <submittedName>
        <fullName evidence="2">Uncharacterized protein</fullName>
    </submittedName>
</protein>
<evidence type="ECO:0000256" key="1">
    <source>
        <dbReference type="SAM" id="MobiDB-lite"/>
    </source>
</evidence>
<accession>A0A0J8R8P3</accession>
<feature type="region of interest" description="Disordered" evidence="1">
    <location>
        <begin position="90"/>
        <end position="112"/>
    </location>
</feature>
<dbReference type="AlphaFoldDB" id="A0A0J8R8P3"/>